<evidence type="ECO:0000313" key="1">
    <source>
        <dbReference type="EMBL" id="QXE25890.1"/>
    </source>
</evidence>
<accession>A0A975Y726</accession>
<dbReference type="Proteomes" id="UP000683511">
    <property type="component" value="Chromosome"/>
</dbReference>
<protein>
    <submittedName>
        <fullName evidence="1">Uncharacterized protein</fullName>
    </submittedName>
</protein>
<keyword evidence="2" id="KW-1185">Reference proteome</keyword>
<name>A0A975Y726_9NOST</name>
<sequence>MLTLAALKALIFEFLMAMPEVWQFKVIDQLKHKGSDIVVNI</sequence>
<dbReference type="RefSeq" id="WP_256443780.1">
    <property type="nucleotide sequence ID" value="NZ_CP021056.1"/>
</dbReference>
<dbReference type="KEGG" id="rsin:B6N60_04610"/>
<organism evidence="1 2">
    <name type="scientific">Richelia sinica FACHB-800</name>
    <dbReference type="NCBI Taxonomy" id="1357546"/>
    <lineage>
        <taxon>Bacteria</taxon>
        <taxon>Bacillati</taxon>
        <taxon>Cyanobacteriota</taxon>
        <taxon>Cyanophyceae</taxon>
        <taxon>Nostocales</taxon>
        <taxon>Nostocaceae</taxon>
        <taxon>Richelia</taxon>
    </lineage>
</organism>
<dbReference type="AlphaFoldDB" id="A0A975Y726"/>
<proteinExistence type="predicted"/>
<reference evidence="1" key="1">
    <citation type="submission" date="2017-04" db="EMBL/GenBank/DDBJ databases">
        <title>Genome deletions in a multicellular cyanobacterial endosymbiont for morphological adaptation in marine diatoms.</title>
        <authorList>
            <person name="Wang Y."/>
            <person name="Gao H."/>
            <person name="Li R."/>
            <person name="Xu X."/>
        </authorList>
    </citation>
    <scope>NUCLEOTIDE SEQUENCE</scope>
    <source>
        <strain evidence="1">FACHB 800</strain>
    </source>
</reference>
<gene>
    <name evidence="1" type="ORF">B6N60_04610</name>
</gene>
<evidence type="ECO:0000313" key="2">
    <source>
        <dbReference type="Proteomes" id="UP000683511"/>
    </source>
</evidence>
<dbReference type="EMBL" id="CP021056">
    <property type="protein sequence ID" value="QXE25890.1"/>
    <property type="molecule type" value="Genomic_DNA"/>
</dbReference>